<sequence>MSKELQSTFFYFDVSHAIRAHDWIIEHSGGLAGTKNIGLLQGPLEHIQNDLYYPEMEDKITHLVFSINKAHAFHDGNKRSSLALGAYFLELNGFDYIVQPFIQKMENIAVWVADNVIDKELLHQIIYSILYEDDYSEELKIAIFEATLFADIIN</sequence>
<accession>A0A0F9IMC2</accession>
<proteinExistence type="predicted"/>
<reference evidence="2" key="1">
    <citation type="journal article" date="2015" name="Nature">
        <title>Complex archaea that bridge the gap between prokaryotes and eukaryotes.</title>
        <authorList>
            <person name="Spang A."/>
            <person name="Saw J.H."/>
            <person name="Jorgensen S.L."/>
            <person name="Zaremba-Niedzwiedzka K."/>
            <person name="Martijn J."/>
            <person name="Lind A.E."/>
            <person name="van Eijk R."/>
            <person name="Schleper C."/>
            <person name="Guy L."/>
            <person name="Ettema T.J."/>
        </authorList>
    </citation>
    <scope>NUCLEOTIDE SEQUENCE</scope>
</reference>
<feature type="domain" description="Fido" evidence="1">
    <location>
        <begin position="12"/>
        <end position="131"/>
    </location>
</feature>
<dbReference type="InterPro" id="IPR006440">
    <property type="entry name" value="Doc"/>
</dbReference>
<dbReference type="GO" id="GO:0016301">
    <property type="term" value="F:kinase activity"/>
    <property type="evidence" value="ECO:0007669"/>
    <property type="project" value="InterPro"/>
</dbReference>
<dbReference type="InterPro" id="IPR003812">
    <property type="entry name" value="Fido"/>
</dbReference>
<evidence type="ECO:0000313" key="2">
    <source>
        <dbReference type="EMBL" id="KKM44494.1"/>
    </source>
</evidence>
<dbReference type="AlphaFoldDB" id="A0A0F9IMC2"/>
<comment type="caution">
    <text evidence="2">The sequence shown here is derived from an EMBL/GenBank/DDBJ whole genome shotgun (WGS) entry which is preliminary data.</text>
</comment>
<dbReference type="Gene3D" id="1.20.120.1870">
    <property type="entry name" value="Fic/DOC protein, Fido domain"/>
    <property type="match status" value="1"/>
</dbReference>
<dbReference type="PROSITE" id="PS51459">
    <property type="entry name" value="FIDO"/>
    <property type="match status" value="1"/>
</dbReference>
<dbReference type="InterPro" id="IPR036597">
    <property type="entry name" value="Fido-like_dom_sf"/>
</dbReference>
<evidence type="ECO:0000259" key="1">
    <source>
        <dbReference type="PROSITE" id="PS51459"/>
    </source>
</evidence>
<dbReference type="NCBIfam" id="TIGR01550">
    <property type="entry name" value="DOC_P1"/>
    <property type="match status" value="1"/>
</dbReference>
<gene>
    <name evidence="2" type="ORF">LCGC14_1561580</name>
</gene>
<dbReference type="SUPFAM" id="SSF140931">
    <property type="entry name" value="Fic-like"/>
    <property type="match status" value="1"/>
</dbReference>
<dbReference type="EMBL" id="LAZR01012070">
    <property type="protein sequence ID" value="KKM44494.1"/>
    <property type="molecule type" value="Genomic_DNA"/>
</dbReference>
<dbReference type="Pfam" id="PF02661">
    <property type="entry name" value="Fic"/>
    <property type="match status" value="1"/>
</dbReference>
<dbReference type="InterPro" id="IPR053737">
    <property type="entry name" value="Type_II_TA_Toxin"/>
</dbReference>
<dbReference type="PANTHER" id="PTHR39426">
    <property type="entry name" value="HOMOLOGY TO DEATH-ON-CURING PROTEIN OF PHAGE P1"/>
    <property type="match status" value="1"/>
</dbReference>
<name>A0A0F9IMC2_9ZZZZ</name>
<dbReference type="PANTHER" id="PTHR39426:SF1">
    <property type="entry name" value="HOMOLOGY TO DEATH-ON-CURING PROTEIN OF PHAGE P1"/>
    <property type="match status" value="1"/>
</dbReference>
<organism evidence="2">
    <name type="scientific">marine sediment metagenome</name>
    <dbReference type="NCBI Taxonomy" id="412755"/>
    <lineage>
        <taxon>unclassified sequences</taxon>
        <taxon>metagenomes</taxon>
        <taxon>ecological metagenomes</taxon>
    </lineage>
</organism>
<protein>
    <recommendedName>
        <fullName evidence="1">Fido domain-containing protein</fullName>
    </recommendedName>
</protein>